<name>A0A0C3CUR4_HEBCY</name>
<dbReference type="Pfam" id="PF12739">
    <property type="entry name" value="TRAPPC-Trs85"/>
    <property type="match status" value="1"/>
</dbReference>
<proteinExistence type="predicted"/>
<dbReference type="STRING" id="686832.A0A0C3CUR4"/>
<reference evidence="2" key="2">
    <citation type="submission" date="2015-01" db="EMBL/GenBank/DDBJ databases">
        <title>Evolutionary Origins and Diversification of the Mycorrhizal Mutualists.</title>
        <authorList>
            <consortium name="DOE Joint Genome Institute"/>
            <consortium name="Mycorrhizal Genomics Consortium"/>
            <person name="Kohler A."/>
            <person name="Kuo A."/>
            <person name="Nagy L.G."/>
            <person name="Floudas D."/>
            <person name="Copeland A."/>
            <person name="Barry K.W."/>
            <person name="Cichocki N."/>
            <person name="Veneault-Fourrey C."/>
            <person name="LaButti K."/>
            <person name="Lindquist E.A."/>
            <person name="Lipzen A."/>
            <person name="Lundell T."/>
            <person name="Morin E."/>
            <person name="Murat C."/>
            <person name="Riley R."/>
            <person name="Ohm R."/>
            <person name="Sun H."/>
            <person name="Tunlid A."/>
            <person name="Henrissat B."/>
            <person name="Grigoriev I.V."/>
            <person name="Hibbett D.S."/>
            <person name="Martin F."/>
        </authorList>
    </citation>
    <scope>NUCLEOTIDE SEQUENCE [LARGE SCALE GENOMIC DNA]</scope>
    <source>
        <strain evidence="2">h7</strain>
    </source>
</reference>
<dbReference type="OrthoDB" id="3001878at2759"/>
<evidence type="ECO:0000313" key="2">
    <source>
        <dbReference type="Proteomes" id="UP000053424"/>
    </source>
</evidence>
<gene>
    <name evidence="1" type="ORF">M413DRAFT_212220</name>
</gene>
<dbReference type="HOGENOM" id="CLU_1310270_0_0_1"/>
<dbReference type="InterPro" id="IPR024420">
    <property type="entry name" value="TRAPP_III_complex_Trs85"/>
</dbReference>
<keyword evidence="2" id="KW-1185">Reference proteome</keyword>
<reference evidence="1 2" key="1">
    <citation type="submission" date="2014-04" db="EMBL/GenBank/DDBJ databases">
        <authorList>
            <consortium name="DOE Joint Genome Institute"/>
            <person name="Kuo A."/>
            <person name="Gay G."/>
            <person name="Dore J."/>
            <person name="Kohler A."/>
            <person name="Nagy L.G."/>
            <person name="Floudas D."/>
            <person name="Copeland A."/>
            <person name="Barry K.W."/>
            <person name="Cichocki N."/>
            <person name="Veneault-Fourrey C."/>
            <person name="LaButti K."/>
            <person name="Lindquist E.A."/>
            <person name="Lipzen A."/>
            <person name="Lundell T."/>
            <person name="Morin E."/>
            <person name="Murat C."/>
            <person name="Sun H."/>
            <person name="Tunlid A."/>
            <person name="Henrissat B."/>
            <person name="Grigoriev I.V."/>
            <person name="Hibbett D.S."/>
            <person name="Martin F."/>
            <person name="Nordberg H.P."/>
            <person name="Cantor M.N."/>
            <person name="Hua S.X."/>
        </authorList>
    </citation>
    <scope>NUCLEOTIDE SEQUENCE [LARGE SCALE GENOMIC DNA]</scope>
    <source>
        <strain evidence="2">h7</strain>
    </source>
</reference>
<dbReference type="Proteomes" id="UP000053424">
    <property type="component" value="Unassembled WGS sequence"/>
</dbReference>
<dbReference type="AlphaFoldDB" id="A0A0C3CUR4"/>
<sequence length="210" mass="23481">MAKKLCPTTIAWICAAPIHLGGDLNTTAGHRGDFWSVQRLIVAYREKLAITCRDALMRIVCCMAPTIPSSLSPHICILTSPDLNELLENSSLPSLPRILQSFSPLPQVTTRTTSLTPVPHTSFALRFSDLQDVEEACREDEDQRAIRTIDSMTARISKRCARWVQDMDAAGEQEGVRTPWWDELRRCAEGDFVPGKLEAWNHPVAPRCLV</sequence>
<dbReference type="EMBL" id="KN831769">
    <property type="protein sequence ID" value="KIM47869.1"/>
    <property type="molecule type" value="Genomic_DNA"/>
</dbReference>
<protein>
    <submittedName>
        <fullName evidence="1">Uncharacterized protein</fullName>
    </submittedName>
</protein>
<evidence type="ECO:0000313" key="1">
    <source>
        <dbReference type="EMBL" id="KIM47869.1"/>
    </source>
</evidence>
<accession>A0A0C3CUR4</accession>
<organism evidence="1 2">
    <name type="scientific">Hebeloma cylindrosporum</name>
    <dbReference type="NCBI Taxonomy" id="76867"/>
    <lineage>
        <taxon>Eukaryota</taxon>
        <taxon>Fungi</taxon>
        <taxon>Dikarya</taxon>
        <taxon>Basidiomycota</taxon>
        <taxon>Agaricomycotina</taxon>
        <taxon>Agaricomycetes</taxon>
        <taxon>Agaricomycetidae</taxon>
        <taxon>Agaricales</taxon>
        <taxon>Agaricineae</taxon>
        <taxon>Hymenogastraceae</taxon>
        <taxon>Hebeloma</taxon>
    </lineage>
</organism>